<evidence type="ECO:0000256" key="2">
    <source>
        <dbReference type="SAM" id="SignalP"/>
    </source>
</evidence>
<evidence type="ECO:0000313" key="4">
    <source>
        <dbReference type="Proteomes" id="UP000632740"/>
    </source>
</evidence>
<gene>
    <name evidence="3" type="ORF">Cch01nite_13670</name>
</gene>
<feature type="chain" id="PRO_5038601099" description="Lipoprotein" evidence="2">
    <location>
        <begin position="24"/>
        <end position="153"/>
    </location>
</feature>
<feature type="region of interest" description="Disordered" evidence="1">
    <location>
        <begin position="27"/>
        <end position="50"/>
    </location>
</feature>
<dbReference type="PROSITE" id="PS51257">
    <property type="entry name" value="PROKAR_LIPOPROTEIN"/>
    <property type="match status" value="1"/>
</dbReference>
<feature type="signal peptide" evidence="2">
    <location>
        <begin position="1"/>
        <end position="23"/>
    </location>
</feature>
<organism evidence="3 4">
    <name type="scientific">Cellulomonas chitinilytica</name>
    <dbReference type="NCBI Taxonomy" id="398759"/>
    <lineage>
        <taxon>Bacteria</taxon>
        <taxon>Bacillati</taxon>
        <taxon>Actinomycetota</taxon>
        <taxon>Actinomycetes</taxon>
        <taxon>Micrococcales</taxon>
        <taxon>Cellulomonadaceae</taxon>
        <taxon>Cellulomonas</taxon>
    </lineage>
</organism>
<dbReference type="RefSeq" id="WP_203750358.1">
    <property type="nucleotide sequence ID" value="NZ_BONK01000004.1"/>
</dbReference>
<keyword evidence="2" id="KW-0732">Signal</keyword>
<keyword evidence="4" id="KW-1185">Reference proteome</keyword>
<name>A0A919NZQ4_9CELL</name>
<dbReference type="AlphaFoldDB" id="A0A919NZQ4"/>
<accession>A0A919NZQ4</accession>
<evidence type="ECO:0008006" key="5">
    <source>
        <dbReference type="Google" id="ProtNLM"/>
    </source>
</evidence>
<feature type="compositionally biased region" description="Low complexity" evidence="1">
    <location>
        <begin position="33"/>
        <end position="43"/>
    </location>
</feature>
<protein>
    <recommendedName>
        <fullName evidence="5">Lipoprotein</fullName>
    </recommendedName>
</protein>
<reference evidence="3" key="1">
    <citation type="submission" date="2021-01" db="EMBL/GenBank/DDBJ databases">
        <title>Whole genome shotgun sequence of Cellulomonas chitinilytica NBRC 110799.</title>
        <authorList>
            <person name="Komaki H."/>
            <person name="Tamura T."/>
        </authorList>
    </citation>
    <scope>NUCLEOTIDE SEQUENCE</scope>
    <source>
        <strain evidence="3">NBRC 110799</strain>
    </source>
</reference>
<evidence type="ECO:0000256" key="1">
    <source>
        <dbReference type="SAM" id="MobiDB-lite"/>
    </source>
</evidence>
<proteinExistence type="predicted"/>
<dbReference type="EMBL" id="BONK01000004">
    <property type="protein sequence ID" value="GIG20643.1"/>
    <property type="molecule type" value="Genomic_DNA"/>
</dbReference>
<evidence type="ECO:0000313" key="3">
    <source>
        <dbReference type="EMBL" id="GIG20643.1"/>
    </source>
</evidence>
<comment type="caution">
    <text evidence="3">The sequence shown here is derived from an EMBL/GenBank/DDBJ whole genome shotgun (WGS) entry which is preliminary data.</text>
</comment>
<dbReference type="Proteomes" id="UP000632740">
    <property type="component" value="Unassembled WGS sequence"/>
</dbReference>
<sequence>MRTRPTPALAASALTLAAGLVLAGCSRSDDAPESAATTPPAATEKVEGSGGDFCAAYDEAGGTLATLGPFQVAMPPEETLADLGPRIEVLEAVSPPDDIAAEWQTLHDLYTEAVTIAEQTPDDGVVAGPRIFEIVEELDAPGSTVLDYLTTTC</sequence>